<proteinExistence type="predicted"/>
<organism evidence="1 2">
    <name type="scientific">Pyropia yezoensis</name>
    <name type="common">Susabi-nori</name>
    <name type="synonym">Porphyra yezoensis</name>
    <dbReference type="NCBI Taxonomy" id="2788"/>
    <lineage>
        <taxon>Eukaryota</taxon>
        <taxon>Rhodophyta</taxon>
        <taxon>Bangiophyceae</taxon>
        <taxon>Bangiales</taxon>
        <taxon>Bangiaceae</taxon>
        <taxon>Pyropia</taxon>
    </lineage>
</organism>
<name>A0ACC3BRA0_PYRYE</name>
<dbReference type="EMBL" id="CM020618">
    <property type="protein sequence ID" value="KAK1860432.1"/>
    <property type="molecule type" value="Genomic_DNA"/>
</dbReference>
<evidence type="ECO:0000313" key="1">
    <source>
        <dbReference type="EMBL" id="KAK1860432.1"/>
    </source>
</evidence>
<gene>
    <name evidence="1" type="ORF">I4F81_003021</name>
</gene>
<dbReference type="Proteomes" id="UP000798662">
    <property type="component" value="Chromosome 1"/>
</dbReference>
<evidence type="ECO:0000313" key="2">
    <source>
        <dbReference type="Proteomes" id="UP000798662"/>
    </source>
</evidence>
<reference evidence="1" key="1">
    <citation type="submission" date="2019-11" db="EMBL/GenBank/DDBJ databases">
        <title>Nori genome reveals adaptations in red seaweeds to the harsh intertidal environment.</title>
        <authorList>
            <person name="Wang D."/>
            <person name="Mao Y."/>
        </authorList>
    </citation>
    <scope>NUCLEOTIDE SEQUENCE</scope>
    <source>
        <tissue evidence="1">Gametophyte</tissue>
    </source>
</reference>
<comment type="caution">
    <text evidence="1">The sequence shown here is derived from an EMBL/GenBank/DDBJ whole genome shotgun (WGS) entry which is preliminary data.</text>
</comment>
<sequence length="403" mass="40774">MAMAARRRFAAFFDPATPPSSDADTDEETPEEAAGGGAAAAAVAAAMTAADAVAVLAAPLVAAGEPPPPAPADLGTLPAASVAAALAVDAPWPPREASVWGAVRRWAAAAAGVADDASAAEAALWSPAQRGAVAAHLRPLLSPDGGGSGCGGCVRLLDLPPAVMAAVERLGDPDPAELLAYYRYHALVAEEAAARRRRGCGCHGHGRGGWAAAAAAATVAVVDRYYGRPSVVGRPFDCASLRRRLRAAVVAVESAHPLPAGMVVGHAAEDNDNDDDDDDDGAGATLAAATADGLPLLADAAALPPGARRLRLPPWASTVRLVVDPRTALPPGVALRFYCGPAVGADAGGRLPPGWVGTRILRSPVLGYRLVAMRGGASGRGGGGEHRRPWGYAFTLEPLFREG</sequence>
<accession>A0ACC3BRA0</accession>
<keyword evidence="2" id="KW-1185">Reference proteome</keyword>
<protein>
    <submittedName>
        <fullName evidence="1">Uncharacterized protein</fullName>
    </submittedName>
</protein>